<dbReference type="EMBL" id="QNSE01000018">
    <property type="protein sequence ID" value="RBP78606.1"/>
    <property type="molecule type" value="Genomic_DNA"/>
</dbReference>
<feature type="transmembrane region" description="Helical" evidence="8">
    <location>
        <begin position="73"/>
        <end position="92"/>
    </location>
</feature>
<dbReference type="PROSITE" id="PS50850">
    <property type="entry name" value="MFS"/>
    <property type="match status" value="1"/>
</dbReference>
<feature type="transmembrane region" description="Helical" evidence="8">
    <location>
        <begin position="161"/>
        <end position="181"/>
    </location>
</feature>
<evidence type="ECO:0000256" key="3">
    <source>
        <dbReference type="ARBA" id="ARBA00022448"/>
    </source>
</evidence>
<evidence type="ECO:0000313" key="10">
    <source>
        <dbReference type="EMBL" id="RBP78606.1"/>
    </source>
</evidence>
<reference evidence="10 11" key="1">
    <citation type="submission" date="2018-06" db="EMBL/GenBank/DDBJ databases">
        <title>Genomic Encyclopedia of Type Strains, Phase III (KMG-III): the genomes of soil and plant-associated and newly described type strains.</title>
        <authorList>
            <person name="Whitman W."/>
        </authorList>
    </citation>
    <scope>NUCLEOTIDE SEQUENCE [LARGE SCALE GENOMIC DNA]</scope>
    <source>
        <strain evidence="10 11">CECT 7377</strain>
    </source>
</reference>
<accession>A0A366IUZ4</accession>
<feature type="transmembrane region" description="Helical" evidence="8">
    <location>
        <begin position="280"/>
        <end position="298"/>
    </location>
</feature>
<feature type="transmembrane region" description="Helical" evidence="8">
    <location>
        <begin position="211"/>
        <end position="237"/>
    </location>
</feature>
<dbReference type="NCBIfam" id="TIGR00710">
    <property type="entry name" value="efflux_Bcr_CflA"/>
    <property type="match status" value="1"/>
</dbReference>
<dbReference type="SUPFAM" id="SSF103473">
    <property type="entry name" value="MFS general substrate transporter"/>
    <property type="match status" value="1"/>
</dbReference>
<dbReference type="GO" id="GO:0005886">
    <property type="term" value="C:plasma membrane"/>
    <property type="evidence" value="ECO:0007669"/>
    <property type="project" value="UniProtKB-SubCell"/>
</dbReference>
<proteinExistence type="inferred from homology"/>
<dbReference type="CDD" id="cd17320">
    <property type="entry name" value="MFS_MdfA_MDR_like"/>
    <property type="match status" value="1"/>
</dbReference>
<comment type="similarity">
    <text evidence="2 8">Belongs to the major facilitator superfamily. Bcr/CmlA family.</text>
</comment>
<keyword evidence="3 8" id="KW-0813">Transport</keyword>
<dbReference type="InterPro" id="IPR004812">
    <property type="entry name" value="Efflux_drug-R_Bcr/CmlA"/>
</dbReference>
<dbReference type="Gene3D" id="1.20.1720.10">
    <property type="entry name" value="Multidrug resistance protein D"/>
    <property type="match status" value="1"/>
</dbReference>
<feature type="transmembrane region" description="Helical" evidence="8">
    <location>
        <begin position="40"/>
        <end position="61"/>
    </location>
</feature>
<feature type="transmembrane region" description="Helical" evidence="8">
    <location>
        <begin position="249"/>
        <end position="268"/>
    </location>
</feature>
<keyword evidence="11" id="KW-1185">Reference proteome</keyword>
<protein>
    <recommendedName>
        <fullName evidence="8">Bcr/CflA family efflux transporter</fullName>
    </recommendedName>
</protein>
<gene>
    <name evidence="10" type="ORF">DFP80_11844</name>
</gene>
<dbReference type="OrthoDB" id="9814303at2"/>
<evidence type="ECO:0000256" key="1">
    <source>
        <dbReference type="ARBA" id="ARBA00004651"/>
    </source>
</evidence>
<keyword evidence="6 8" id="KW-1133">Transmembrane helix</keyword>
<feature type="transmembrane region" description="Helical" evidence="8">
    <location>
        <begin position="98"/>
        <end position="119"/>
    </location>
</feature>
<evidence type="ECO:0000259" key="9">
    <source>
        <dbReference type="PROSITE" id="PS50850"/>
    </source>
</evidence>
<dbReference type="PANTHER" id="PTHR43124">
    <property type="entry name" value="PURINE EFFLUX PUMP PBUE"/>
    <property type="match status" value="1"/>
</dbReference>
<name>A0A366IUZ4_9GAMM</name>
<feature type="domain" description="Major facilitator superfamily (MFS) profile" evidence="9">
    <location>
        <begin position="4"/>
        <end position="389"/>
    </location>
</feature>
<evidence type="ECO:0000256" key="7">
    <source>
        <dbReference type="ARBA" id="ARBA00023136"/>
    </source>
</evidence>
<feature type="transmembrane region" description="Helical" evidence="8">
    <location>
        <begin position="341"/>
        <end position="361"/>
    </location>
</feature>
<dbReference type="GO" id="GO:1990961">
    <property type="term" value="P:xenobiotic detoxification by transmembrane export across the plasma membrane"/>
    <property type="evidence" value="ECO:0007669"/>
    <property type="project" value="InterPro"/>
</dbReference>
<evidence type="ECO:0000256" key="6">
    <source>
        <dbReference type="ARBA" id="ARBA00022989"/>
    </source>
</evidence>
<dbReference type="InterPro" id="IPR050189">
    <property type="entry name" value="MFS_Efflux_Transporters"/>
</dbReference>
<feature type="transmembrane region" description="Helical" evidence="8">
    <location>
        <begin position="304"/>
        <end position="329"/>
    </location>
</feature>
<evidence type="ECO:0000313" key="11">
    <source>
        <dbReference type="Proteomes" id="UP000252792"/>
    </source>
</evidence>
<dbReference type="AlphaFoldDB" id="A0A366IUZ4"/>
<dbReference type="PANTHER" id="PTHR43124:SF3">
    <property type="entry name" value="CHLORAMPHENICOL EFFLUX PUMP RV0191"/>
    <property type="match status" value="1"/>
</dbReference>
<evidence type="ECO:0000256" key="8">
    <source>
        <dbReference type="RuleBase" id="RU365088"/>
    </source>
</evidence>
<feature type="transmembrane region" description="Helical" evidence="8">
    <location>
        <begin position="367"/>
        <end position="388"/>
    </location>
</feature>
<evidence type="ECO:0000256" key="4">
    <source>
        <dbReference type="ARBA" id="ARBA00022475"/>
    </source>
</evidence>
<dbReference type="GO" id="GO:0042910">
    <property type="term" value="F:xenobiotic transmembrane transporter activity"/>
    <property type="evidence" value="ECO:0007669"/>
    <property type="project" value="InterPro"/>
</dbReference>
<dbReference type="InterPro" id="IPR020846">
    <property type="entry name" value="MFS_dom"/>
</dbReference>
<feature type="transmembrane region" description="Helical" evidence="8">
    <location>
        <begin position="131"/>
        <end position="155"/>
    </location>
</feature>
<dbReference type="NCBIfam" id="NF008314">
    <property type="entry name" value="PRK11102.1"/>
    <property type="match status" value="1"/>
</dbReference>
<keyword evidence="5 8" id="KW-0812">Transmembrane</keyword>
<dbReference type="RefSeq" id="WP_113918354.1">
    <property type="nucleotide sequence ID" value="NZ_QNSE01000018.1"/>
</dbReference>
<keyword evidence="8" id="KW-0997">Cell inner membrane</keyword>
<comment type="subcellular location">
    <subcellularLocation>
        <location evidence="8">Cell inner membrane</location>
        <topology evidence="8">Multi-pass membrane protein</topology>
    </subcellularLocation>
    <subcellularLocation>
        <location evidence="1">Cell membrane</location>
        <topology evidence="1">Multi-pass membrane protein</topology>
    </subcellularLocation>
</comment>
<comment type="caution">
    <text evidence="10">The sequence shown here is derived from an EMBL/GenBank/DDBJ whole genome shotgun (WGS) entry which is preliminary data.</text>
</comment>
<dbReference type="Proteomes" id="UP000252792">
    <property type="component" value="Unassembled WGS sequence"/>
</dbReference>
<comment type="caution">
    <text evidence="8">Lacks conserved residue(s) required for the propagation of feature annotation.</text>
</comment>
<sequence>MKLTLPIVLVLGLLSGLTPLAIDAYLPSIPTISKSLNTDIGLIQMTLSIYLLVFAFLQILFGPISDAIGRRKVIVGGLIVFAIGSFICALTQSYEMLLVGRAIQAFGGAAVAVCVPALVKDSMSINQFAKAMSMIMLVMALAPLAAPIIGGAILIILNWHYIFVLLGILAILAIVLFLRTIPETLPIEKRAPFSFGNAIRNYMILLKNRSVMGYIAASAFYFAGMMSFITGCSFVYIEIYGVDPANFGFLVGLNVISMMLASTINGRYVEKLGTEVLSKYAIYIPLTASILMIILSFFNHPPLWLIMASSILFMGPMGILGSGFMAGALKHAGSHNGSVTALAGTSRFAFGALGGAVISLLHNGTFVPMLGTIAACGIIAFICFKVTVRYAEPSTKY</sequence>
<evidence type="ECO:0000256" key="5">
    <source>
        <dbReference type="ARBA" id="ARBA00022692"/>
    </source>
</evidence>
<evidence type="ECO:0000256" key="2">
    <source>
        <dbReference type="ARBA" id="ARBA00006236"/>
    </source>
</evidence>
<organism evidence="10 11">
    <name type="scientific">Marinomonas rhizomae</name>
    <dbReference type="NCBI Taxonomy" id="491948"/>
    <lineage>
        <taxon>Bacteria</taxon>
        <taxon>Pseudomonadati</taxon>
        <taxon>Pseudomonadota</taxon>
        <taxon>Gammaproteobacteria</taxon>
        <taxon>Oceanospirillales</taxon>
        <taxon>Oceanospirillaceae</taxon>
        <taxon>Marinomonas</taxon>
    </lineage>
</organism>
<keyword evidence="4" id="KW-1003">Cell membrane</keyword>
<dbReference type="InterPro" id="IPR011701">
    <property type="entry name" value="MFS"/>
</dbReference>
<dbReference type="InterPro" id="IPR036259">
    <property type="entry name" value="MFS_trans_sf"/>
</dbReference>
<dbReference type="Pfam" id="PF07690">
    <property type="entry name" value="MFS_1"/>
    <property type="match status" value="1"/>
</dbReference>
<keyword evidence="7 8" id="KW-0472">Membrane</keyword>